<keyword evidence="4" id="KW-1185">Reference proteome</keyword>
<dbReference type="EMBL" id="CP099799">
    <property type="protein sequence ID" value="USS00674.1"/>
    <property type="molecule type" value="Genomic_DNA"/>
</dbReference>
<gene>
    <name evidence="1" type="ORF">CP523_06220</name>
    <name evidence="2" type="ORF">NH397_14510</name>
</gene>
<dbReference type="AlphaFoldDB" id="A0A9N7JK62"/>
<dbReference type="RefSeq" id="WP_066679192.1">
    <property type="nucleotide sequence ID" value="NZ_CABMIZ010000070.1"/>
</dbReference>
<accession>A0A9N7JK62</accession>
<dbReference type="OrthoDB" id="1958018at2"/>
<evidence type="ECO:0000313" key="2">
    <source>
        <dbReference type="EMBL" id="USS00674.1"/>
    </source>
</evidence>
<reference evidence="2" key="2">
    <citation type="submission" date="2022-06" db="EMBL/GenBank/DDBJ databases">
        <authorList>
            <person name="Holder M.E."/>
            <person name="Ajami N.J."/>
            <person name="Petrosino J.F."/>
        </authorList>
    </citation>
    <scope>NUCLEOTIDE SEQUENCE</scope>
    <source>
        <strain evidence="2">RMA 8861</strain>
    </source>
</reference>
<evidence type="ECO:0000313" key="4">
    <source>
        <dbReference type="Proteomes" id="UP001055437"/>
    </source>
</evidence>
<name>A0A9N7JK62_CLOSE</name>
<dbReference type="EMBL" id="CP023671">
    <property type="protein sequence ID" value="AYE34094.1"/>
    <property type="molecule type" value="Genomic_DNA"/>
</dbReference>
<protein>
    <submittedName>
        <fullName evidence="1">DUF4318 domain-containing protein</fullName>
    </submittedName>
</protein>
<reference evidence="1 3" key="1">
    <citation type="submission" date="2017-09" db="EMBL/GenBank/DDBJ databases">
        <authorList>
            <person name="Thomas P."/>
            <person name="Seyboldt C."/>
        </authorList>
    </citation>
    <scope>NUCLEOTIDE SEQUENCE [LARGE SCALE GENOMIC DNA]</scope>
    <source>
        <strain evidence="1 3">DSM 7534</strain>
    </source>
</reference>
<dbReference type="Proteomes" id="UP000280586">
    <property type="component" value="Chromosome"/>
</dbReference>
<sequence>MKKCFVINLNEKPNNSQEICEYISKYCNKQNQYFEFTSRKTPISFYLENTLYRVKLGKSFKNFYYRWILYCNEV</sequence>
<proteinExistence type="predicted"/>
<organism evidence="1 3">
    <name type="scientific">Clostridium septicum</name>
    <dbReference type="NCBI Taxonomy" id="1504"/>
    <lineage>
        <taxon>Bacteria</taxon>
        <taxon>Bacillati</taxon>
        <taxon>Bacillota</taxon>
        <taxon>Clostridia</taxon>
        <taxon>Eubacteriales</taxon>
        <taxon>Clostridiaceae</taxon>
        <taxon>Clostridium</taxon>
    </lineage>
</organism>
<evidence type="ECO:0000313" key="1">
    <source>
        <dbReference type="EMBL" id="AYE34094.1"/>
    </source>
</evidence>
<dbReference type="GeneID" id="303560267"/>
<dbReference type="KEGG" id="csep:CP523_06220"/>
<evidence type="ECO:0000313" key="3">
    <source>
        <dbReference type="Proteomes" id="UP000280586"/>
    </source>
</evidence>
<dbReference type="Proteomes" id="UP001055437">
    <property type="component" value="Chromosome"/>
</dbReference>